<name>A0A0D7CQP1_9ACTN</name>
<gene>
    <name evidence="1" type="ORF">SNA_06980</name>
</gene>
<comment type="caution">
    <text evidence="1">The sequence shown here is derived from an EMBL/GenBank/DDBJ whole genome shotgun (WGS) entry which is preliminary data.</text>
</comment>
<proteinExistence type="predicted"/>
<accession>A0A0D7CQP1</accession>
<organism evidence="1 2">
    <name type="scientific">Streptomyces natalensis ATCC 27448</name>
    <dbReference type="NCBI Taxonomy" id="1240678"/>
    <lineage>
        <taxon>Bacteria</taxon>
        <taxon>Bacillati</taxon>
        <taxon>Actinomycetota</taxon>
        <taxon>Actinomycetes</taxon>
        <taxon>Kitasatosporales</taxon>
        <taxon>Streptomycetaceae</taxon>
        <taxon>Streptomyces</taxon>
    </lineage>
</organism>
<dbReference type="AlphaFoldDB" id="A0A0D7CQP1"/>
<evidence type="ECO:0000313" key="2">
    <source>
        <dbReference type="Proteomes" id="UP000032458"/>
    </source>
</evidence>
<keyword evidence="2" id="KW-1185">Reference proteome</keyword>
<dbReference type="RefSeq" id="WP_030067998.1">
    <property type="nucleotide sequence ID" value="NZ_JRKI01000009.1"/>
</dbReference>
<reference evidence="1 2" key="1">
    <citation type="submission" date="2014-09" db="EMBL/GenBank/DDBJ databases">
        <title>Draft genome sequence of Streptomyces natalensis ATCC 27448, producer of the antifungal pimaricin.</title>
        <authorList>
            <person name="Mendes M.V."/>
            <person name="Beites T."/>
            <person name="Pires S."/>
            <person name="Santos C.L."/>
            <person name="Moradas-Ferreira P."/>
        </authorList>
    </citation>
    <scope>NUCLEOTIDE SEQUENCE [LARGE SCALE GENOMIC DNA]</scope>
    <source>
        <strain evidence="1 2">ATCC 27448</strain>
    </source>
</reference>
<sequence length="61" mass="6060">MAAPSSPPDADGRSVGALITALTDEHLGGDVEAWAVCLQLLPTFAGTLPELISTAGAVARG</sequence>
<dbReference type="Proteomes" id="UP000032458">
    <property type="component" value="Unassembled WGS sequence"/>
</dbReference>
<dbReference type="PATRIC" id="fig|1240678.4.peg.1464"/>
<protein>
    <submittedName>
        <fullName evidence="1">Uncharacterized protein</fullName>
    </submittedName>
</protein>
<evidence type="ECO:0000313" key="1">
    <source>
        <dbReference type="EMBL" id="KIZ18366.1"/>
    </source>
</evidence>
<dbReference type="EMBL" id="JRKI01000009">
    <property type="protein sequence ID" value="KIZ18366.1"/>
    <property type="molecule type" value="Genomic_DNA"/>
</dbReference>